<dbReference type="Proteomes" id="UP000257144">
    <property type="component" value="Unassembled WGS sequence"/>
</dbReference>
<keyword evidence="3" id="KW-1003">Cell membrane</keyword>
<evidence type="ECO:0000256" key="5">
    <source>
        <dbReference type="ARBA" id="ARBA00022989"/>
    </source>
</evidence>
<dbReference type="GO" id="GO:0004713">
    <property type="term" value="F:protein tyrosine kinase activity"/>
    <property type="evidence" value="ECO:0007669"/>
    <property type="project" value="TreeGrafter"/>
</dbReference>
<dbReference type="Pfam" id="PF13807">
    <property type="entry name" value="GNVR"/>
    <property type="match status" value="1"/>
</dbReference>
<proteinExistence type="inferred from homology"/>
<comment type="similarity">
    <text evidence="2">Belongs to the CpsC/CapA family.</text>
</comment>
<dbReference type="InterPro" id="IPR050445">
    <property type="entry name" value="Bact_polysacc_biosynth/exp"/>
</dbReference>
<keyword evidence="6 7" id="KW-0472">Membrane</keyword>
<evidence type="ECO:0000256" key="3">
    <source>
        <dbReference type="ARBA" id="ARBA00022475"/>
    </source>
</evidence>
<dbReference type="RefSeq" id="WP_115453398.1">
    <property type="nucleotide sequence ID" value="NZ_QNQT01000009.1"/>
</dbReference>
<dbReference type="AlphaFoldDB" id="A0A3D8GMB2"/>
<dbReference type="InterPro" id="IPR032807">
    <property type="entry name" value="GNVR"/>
</dbReference>
<evidence type="ECO:0000256" key="7">
    <source>
        <dbReference type="SAM" id="Phobius"/>
    </source>
</evidence>
<protein>
    <submittedName>
        <fullName evidence="10">Capsular biosynthesis protein</fullName>
    </submittedName>
</protein>
<reference evidence="10 11" key="1">
    <citation type="submission" date="2018-07" db="EMBL/GenBank/DDBJ databases">
        <title>Bacillus sp. YLB-04 draft genome sequence.</title>
        <authorList>
            <person name="Yu L."/>
            <person name="Tang X."/>
        </authorList>
    </citation>
    <scope>NUCLEOTIDE SEQUENCE [LARGE SCALE GENOMIC DNA]</scope>
    <source>
        <strain evidence="10 11">YLB-04</strain>
    </source>
</reference>
<evidence type="ECO:0000256" key="4">
    <source>
        <dbReference type="ARBA" id="ARBA00022692"/>
    </source>
</evidence>
<comment type="caution">
    <text evidence="10">The sequence shown here is derived from an EMBL/GenBank/DDBJ whole genome shotgun (WGS) entry which is preliminary data.</text>
</comment>
<dbReference type="Gene3D" id="3.40.50.300">
    <property type="entry name" value="P-loop containing nucleotide triphosphate hydrolases"/>
    <property type="match status" value="1"/>
</dbReference>
<evidence type="ECO:0000256" key="2">
    <source>
        <dbReference type="ARBA" id="ARBA00006683"/>
    </source>
</evidence>
<feature type="transmembrane region" description="Helical" evidence="7">
    <location>
        <begin position="18"/>
        <end position="40"/>
    </location>
</feature>
<feature type="domain" description="Polysaccharide chain length determinant N-terminal" evidence="8">
    <location>
        <begin position="3"/>
        <end position="94"/>
    </location>
</feature>
<dbReference type="InterPro" id="IPR003856">
    <property type="entry name" value="LPS_length_determ_N"/>
</dbReference>
<sequence>MEETISLKQLIQTLKKHLVLILSLAILAVGITGVVSYFFLTPVYQSSTQILVNQAKDEKASYSTADVQTNLQLINTYNVIIKSPAILDLVIRDLDLELSFQELNEKIRVASEKDSQVVTISVQDEDPEMSAKIANTTAAVFQQEIAAIMNVDNVSILATAQASEGQAPVKPRPLLNMMVALLAGLMAGVGLAFLIEYFDNTIKTEKDVERVLGLPVLGIIPVIEDTKLQAKNAPRPVKTLETRGETVGS</sequence>
<keyword evidence="5 7" id="KW-1133">Transmembrane helix</keyword>
<keyword evidence="11" id="KW-1185">Reference proteome</keyword>
<evidence type="ECO:0000313" key="10">
    <source>
        <dbReference type="EMBL" id="RDU35614.1"/>
    </source>
</evidence>
<organism evidence="10 11">
    <name type="scientific">Neobacillus piezotolerans</name>
    <dbReference type="NCBI Taxonomy" id="2259171"/>
    <lineage>
        <taxon>Bacteria</taxon>
        <taxon>Bacillati</taxon>
        <taxon>Bacillota</taxon>
        <taxon>Bacilli</taxon>
        <taxon>Bacillales</taxon>
        <taxon>Bacillaceae</taxon>
        <taxon>Neobacillus</taxon>
    </lineage>
</organism>
<accession>A0A3D8GMB2</accession>
<evidence type="ECO:0000259" key="9">
    <source>
        <dbReference type="Pfam" id="PF13807"/>
    </source>
</evidence>
<feature type="domain" description="Tyrosine-protein kinase G-rich" evidence="9">
    <location>
        <begin position="141"/>
        <end position="194"/>
    </location>
</feature>
<evidence type="ECO:0000256" key="6">
    <source>
        <dbReference type="ARBA" id="ARBA00023136"/>
    </source>
</evidence>
<dbReference type="EMBL" id="QNQT01000009">
    <property type="protein sequence ID" value="RDU35614.1"/>
    <property type="molecule type" value="Genomic_DNA"/>
</dbReference>
<dbReference type="PANTHER" id="PTHR32309:SF13">
    <property type="entry name" value="FERRIC ENTEROBACTIN TRANSPORT PROTEIN FEPE"/>
    <property type="match status" value="1"/>
</dbReference>
<dbReference type="GO" id="GO:0005886">
    <property type="term" value="C:plasma membrane"/>
    <property type="evidence" value="ECO:0007669"/>
    <property type="project" value="UniProtKB-SubCell"/>
</dbReference>
<evidence type="ECO:0000256" key="1">
    <source>
        <dbReference type="ARBA" id="ARBA00004651"/>
    </source>
</evidence>
<keyword evidence="4 7" id="KW-0812">Transmembrane</keyword>
<name>A0A3D8GMB2_9BACI</name>
<dbReference type="Pfam" id="PF02706">
    <property type="entry name" value="Wzz"/>
    <property type="match status" value="1"/>
</dbReference>
<gene>
    <name evidence="10" type="ORF">DRW41_17945</name>
</gene>
<dbReference type="OrthoDB" id="2360475at2"/>
<comment type="subcellular location">
    <subcellularLocation>
        <location evidence="1">Cell membrane</location>
        <topology evidence="1">Multi-pass membrane protein</topology>
    </subcellularLocation>
</comment>
<dbReference type="InterPro" id="IPR027417">
    <property type="entry name" value="P-loop_NTPase"/>
</dbReference>
<evidence type="ECO:0000313" key="11">
    <source>
        <dbReference type="Proteomes" id="UP000257144"/>
    </source>
</evidence>
<feature type="transmembrane region" description="Helical" evidence="7">
    <location>
        <begin position="174"/>
        <end position="195"/>
    </location>
</feature>
<evidence type="ECO:0000259" key="8">
    <source>
        <dbReference type="Pfam" id="PF02706"/>
    </source>
</evidence>
<dbReference type="PANTHER" id="PTHR32309">
    <property type="entry name" value="TYROSINE-PROTEIN KINASE"/>
    <property type="match status" value="1"/>
</dbReference>